<proteinExistence type="predicted"/>
<dbReference type="EMBL" id="CP042469">
    <property type="protein sequence ID" value="QOX62623.1"/>
    <property type="molecule type" value="Genomic_DNA"/>
</dbReference>
<dbReference type="Proteomes" id="UP000594014">
    <property type="component" value="Chromosome"/>
</dbReference>
<evidence type="ECO:0000313" key="2">
    <source>
        <dbReference type="Proteomes" id="UP000594014"/>
    </source>
</evidence>
<keyword evidence="2" id="KW-1185">Reference proteome</keyword>
<protein>
    <submittedName>
        <fullName evidence="1">IclR family transcriptional regulator</fullName>
    </submittedName>
</protein>
<evidence type="ECO:0000313" key="1">
    <source>
        <dbReference type="EMBL" id="QOX62623.1"/>
    </source>
</evidence>
<organism evidence="1 2">
    <name type="scientific">Anoxybacterium hadale</name>
    <dbReference type="NCBI Taxonomy" id="3408580"/>
    <lineage>
        <taxon>Bacteria</taxon>
        <taxon>Bacillati</taxon>
        <taxon>Bacillota</taxon>
        <taxon>Clostridia</taxon>
        <taxon>Peptostreptococcales</taxon>
        <taxon>Anaerovoracaceae</taxon>
        <taxon>Anoxybacterium</taxon>
    </lineage>
</organism>
<sequence>MQGYDAEDRSNSVKSVMKAFLIMEELDKYGELSIGELSDRLHMDKSTVHRLINTIKDAGYINQNPDSRKYANSLKLLAMGNRVMDKTGVKHIARPVMEELAEQTGETVNLGVLAGNKIFYIDKLESSSTIKVGLGIGTNVPCYCSSLGKVILAYTPEKERQNVLGNTTFEIFTDHTITDITLLQEELKKIKNVGYAVDDEEYLIGLICFGAPIFDYHGDPIAAISVSCPKYRYDPDQHLAFYTELVAEAAERISRMLGFKPNI</sequence>
<reference evidence="1" key="1">
    <citation type="submission" date="2019-08" db="EMBL/GenBank/DDBJ databases">
        <title>Genome sequence of Clostridiales bacterium MT110.</title>
        <authorList>
            <person name="Cao J."/>
        </authorList>
    </citation>
    <scope>NUCLEOTIDE SEQUENCE</scope>
    <source>
        <strain evidence="1">MT110</strain>
    </source>
</reference>
<name>A0ACD1A8D7_9FIRM</name>
<accession>A0ACD1A8D7</accession>
<gene>
    <name evidence="1" type="ORF">FRZ06_04315</name>
</gene>